<protein>
    <submittedName>
        <fullName evidence="2">Uncharacterized protein</fullName>
    </submittedName>
</protein>
<evidence type="ECO:0000313" key="2">
    <source>
        <dbReference type="EMBL" id="KAH7984685.1"/>
    </source>
</evidence>
<name>A0A9D4TC44_RHISA</name>
<reference evidence="2" key="2">
    <citation type="submission" date="2021-09" db="EMBL/GenBank/DDBJ databases">
        <authorList>
            <person name="Jia N."/>
            <person name="Wang J."/>
            <person name="Shi W."/>
            <person name="Du L."/>
            <person name="Sun Y."/>
            <person name="Zhan W."/>
            <person name="Jiang J."/>
            <person name="Wang Q."/>
            <person name="Zhang B."/>
            <person name="Ji P."/>
            <person name="Sakyi L.B."/>
            <person name="Cui X."/>
            <person name="Yuan T."/>
            <person name="Jiang B."/>
            <person name="Yang W."/>
            <person name="Lam T.T.-Y."/>
            <person name="Chang Q."/>
            <person name="Ding S."/>
            <person name="Wang X."/>
            <person name="Zhu J."/>
            <person name="Ruan X."/>
            <person name="Zhao L."/>
            <person name="Wei J."/>
            <person name="Que T."/>
            <person name="Du C."/>
            <person name="Cheng J."/>
            <person name="Dai P."/>
            <person name="Han X."/>
            <person name="Huang E."/>
            <person name="Gao Y."/>
            <person name="Liu J."/>
            <person name="Shao H."/>
            <person name="Ye R."/>
            <person name="Li L."/>
            <person name="Wei W."/>
            <person name="Wang X."/>
            <person name="Wang C."/>
            <person name="Huo Q."/>
            <person name="Li W."/>
            <person name="Guo W."/>
            <person name="Chen H."/>
            <person name="Chen S."/>
            <person name="Zhou L."/>
            <person name="Zhou L."/>
            <person name="Ni X."/>
            <person name="Tian J."/>
            <person name="Zhou Y."/>
            <person name="Sheng Y."/>
            <person name="Liu T."/>
            <person name="Pan Y."/>
            <person name="Xia L."/>
            <person name="Li J."/>
            <person name="Zhao F."/>
            <person name="Cao W."/>
        </authorList>
    </citation>
    <scope>NUCLEOTIDE SEQUENCE</scope>
    <source>
        <strain evidence="2">Rsan-2018</strain>
        <tissue evidence="2">Larvae</tissue>
    </source>
</reference>
<comment type="caution">
    <text evidence="2">The sequence shown here is derived from an EMBL/GenBank/DDBJ whole genome shotgun (WGS) entry which is preliminary data.</text>
</comment>
<reference evidence="2" key="1">
    <citation type="journal article" date="2020" name="Cell">
        <title>Large-Scale Comparative Analyses of Tick Genomes Elucidate Their Genetic Diversity and Vector Capacities.</title>
        <authorList>
            <consortium name="Tick Genome and Microbiome Consortium (TIGMIC)"/>
            <person name="Jia N."/>
            <person name="Wang J."/>
            <person name="Shi W."/>
            <person name="Du L."/>
            <person name="Sun Y."/>
            <person name="Zhan W."/>
            <person name="Jiang J.F."/>
            <person name="Wang Q."/>
            <person name="Zhang B."/>
            <person name="Ji P."/>
            <person name="Bell-Sakyi L."/>
            <person name="Cui X.M."/>
            <person name="Yuan T.T."/>
            <person name="Jiang B.G."/>
            <person name="Yang W.F."/>
            <person name="Lam T.T."/>
            <person name="Chang Q.C."/>
            <person name="Ding S.J."/>
            <person name="Wang X.J."/>
            <person name="Zhu J.G."/>
            <person name="Ruan X.D."/>
            <person name="Zhao L."/>
            <person name="Wei J.T."/>
            <person name="Ye R.Z."/>
            <person name="Que T.C."/>
            <person name="Du C.H."/>
            <person name="Zhou Y.H."/>
            <person name="Cheng J.X."/>
            <person name="Dai P.F."/>
            <person name="Guo W.B."/>
            <person name="Han X.H."/>
            <person name="Huang E.J."/>
            <person name="Li L.F."/>
            <person name="Wei W."/>
            <person name="Gao Y.C."/>
            <person name="Liu J.Z."/>
            <person name="Shao H.Z."/>
            <person name="Wang X."/>
            <person name="Wang C.C."/>
            <person name="Yang T.C."/>
            <person name="Huo Q.B."/>
            <person name="Li W."/>
            <person name="Chen H.Y."/>
            <person name="Chen S.E."/>
            <person name="Zhou L.G."/>
            <person name="Ni X.B."/>
            <person name="Tian J.H."/>
            <person name="Sheng Y."/>
            <person name="Liu T."/>
            <person name="Pan Y.S."/>
            <person name="Xia L.Y."/>
            <person name="Li J."/>
            <person name="Zhao F."/>
            <person name="Cao W.C."/>
        </authorList>
    </citation>
    <scope>NUCLEOTIDE SEQUENCE</scope>
    <source>
        <strain evidence="2">Rsan-2018</strain>
    </source>
</reference>
<proteinExistence type="predicted"/>
<organism evidence="2 3">
    <name type="scientific">Rhipicephalus sanguineus</name>
    <name type="common">Brown dog tick</name>
    <name type="synonym">Ixodes sanguineus</name>
    <dbReference type="NCBI Taxonomy" id="34632"/>
    <lineage>
        <taxon>Eukaryota</taxon>
        <taxon>Metazoa</taxon>
        <taxon>Ecdysozoa</taxon>
        <taxon>Arthropoda</taxon>
        <taxon>Chelicerata</taxon>
        <taxon>Arachnida</taxon>
        <taxon>Acari</taxon>
        <taxon>Parasitiformes</taxon>
        <taxon>Ixodida</taxon>
        <taxon>Ixodoidea</taxon>
        <taxon>Ixodidae</taxon>
        <taxon>Rhipicephalinae</taxon>
        <taxon>Rhipicephalus</taxon>
        <taxon>Rhipicephalus</taxon>
    </lineage>
</organism>
<evidence type="ECO:0000313" key="3">
    <source>
        <dbReference type="Proteomes" id="UP000821837"/>
    </source>
</evidence>
<evidence type="ECO:0000256" key="1">
    <source>
        <dbReference type="SAM" id="MobiDB-lite"/>
    </source>
</evidence>
<keyword evidence="3" id="KW-1185">Reference proteome</keyword>
<dbReference type="EMBL" id="JABSTV010001245">
    <property type="protein sequence ID" value="KAH7984685.1"/>
    <property type="molecule type" value="Genomic_DNA"/>
</dbReference>
<gene>
    <name evidence="2" type="ORF">HPB52_023514</name>
</gene>
<dbReference type="Proteomes" id="UP000821837">
    <property type="component" value="Chromosome 1"/>
</dbReference>
<feature type="region of interest" description="Disordered" evidence="1">
    <location>
        <begin position="65"/>
        <end position="86"/>
    </location>
</feature>
<dbReference type="AlphaFoldDB" id="A0A9D4TC44"/>
<accession>A0A9D4TC44</accession>
<sequence length="145" mass="15770">MTSAVREVRRSRQDYLAGRLARRYDPGHVATLPLPEWNVQPPLDDWSRRADAGFLNLPLPRRSRRADVGLPRRTTGAQGHNSLPPEPACHRLQFVYGGAEPPEFDAATLRFLTVTAGDGAAITSSLPLKGADGASTTAQKTIPMT</sequence>